<evidence type="ECO:0000313" key="3">
    <source>
        <dbReference type="Proteomes" id="UP000529795"/>
    </source>
</evidence>
<protein>
    <submittedName>
        <fullName evidence="2">Uncharacterized protein</fullName>
    </submittedName>
</protein>
<proteinExistence type="predicted"/>
<gene>
    <name evidence="2" type="ORF">GGQ80_002899</name>
</gene>
<dbReference type="Proteomes" id="UP000529795">
    <property type="component" value="Unassembled WGS sequence"/>
</dbReference>
<sequence>MATRVRLFQGDRWQDAEMAGDVTVDVVPAIGHHLALAGDDRWRVGKVVDIAHRIVDADEAADIALLVSRLIEGGSLDEPLPLAALDGEVGAMSPAPAPAPPPAPSRGPWG</sequence>
<organism evidence="2 3">
    <name type="scientific">Sphingomonas jinjuensis</name>
    <dbReference type="NCBI Taxonomy" id="535907"/>
    <lineage>
        <taxon>Bacteria</taxon>
        <taxon>Pseudomonadati</taxon>
        <taxon>Pseudomonadota</taxon>
        <taxon>Alphaproteobacteria</taxon>
        <taxon>Sphingomonadales</taxon>
        <taxon>Sphingomonadaceae</taxon>
        <taxon>Sphingomonas</taxon>
    </lineage>
</organism>
<feature type="compositionally biased region" description="Pro residues" evidence="1">
    <location>
        <begin position="95"/>
        <end position="110"/>
    </location>
</feature>
<dbReference type="RefSeq" id="WP_183986060.1">
    <property type="nucleotide sequence ID" value="NZ_JACIEV010000009.1"/>
</dbReference>
<dbReference type="AlphaFoldDB" id="A0A840FE81"/>
<feature type="region of interest" description="Disordered" evidence="1">
    <location>
        <begin position="87"/>
        <end position="110"/>
    </location>
</feature>
<reference evidence="2 3" key="1">
    <citation type="submission" date="2020-08" db="EMBL/GenBank/DDBJ databases">
        <title>Genomic Encyclopedia of Type Strains, Phase IV (KMG-IV): sequencing the most valuable type-strain genomes for metagenomic binning, comparative biology and taxonomic classification.</title>
        <authorList>
            <person name="Goeker M."/>
        </authorList>
    </citation>
    <scope>NUCLEOTIDE SEQUENCE [LARGE SCALE GENOMIC DNA]</scope>
    <source>
        <strain evidence="2 3">YC6723</strain>
    </source>
</reference>
<comment type="caution">
    <text evidence="2">The sequence shown here is derived from an EMBL/GenBank/DDBJ whole genome shotgun (WGS) entry which is preliminary data.</text>
</comment>
<dbReference type="EMBL" id="JACIEV010000009">
    <property type="protein sequence ID" value="MBB4154982.1"/>
    <property type="molecule type" value="Genomic_DNA"/>
</dbReference>
<evidence type="ECO:0000313" key="2">
    <source>
        <dbReference type="EMBL" id="MBB4154982.1"/>
    </source>
</evidence>
<evidence type="ECO:0000256" key="1">
    <source>
        <dbReference type="SAM" id="MobiDB-lite"/>
    </source>
</evidence>
<keyword evidence="3" id="KW-1185">Reference proteome</keyword>
<accession>A0A840FE81</accession>
<name>A0A840FE81_9SPHN</name>